<proteinExistence type="predicted"/>
<sequence length="275" mass="29605">MAKNTSPEFVLRPFEGLDGEPDLVALREVVPAATATARTTAEHGARDITFTTVLPGAWPALHRADGAVLVALQTHAGSGDASRDLAQTVLDALELEPGASLTSTVLPGPGPRLQDILDPAVPFEVTVHDGFDYWMDPDTEITPDIKASLDEANSTIIETRKLTTVDSAYWCRMGAREYLRWAMPHSEDTVIDAIARLHAKRESGFAGSKFLGAFRASGIVIPVWELPKGSEAEDIEGAVAEFWPSLEAALAVDAPLDADERRARAGIVSRQVTLR</sequence>
<dbReference type="EMBL" id="JAEINH010000001">
    <property type="protein sequence ID" value="MBI9113572.1"/>
    <property type="molecule type" value="Genomic_DNA"/>
</dbReference>
<evidence type="ECO:0000259" key="1">
    <source>
        <dbReference type="Pfam" id="PF19348"/>
    </source>
</evidence>
<protein>
    <submittedName>
        <fullName evidence="2">Topoisomerase II</fullName>
    </submittedName>
</protein>
<name>A0A934I7T2_9MICO</name>
<comment type="caution">
    <text evidence="2">The sequence shown here is derived from an EMBL/GenBank/DDBJ whole genome shotgun (WGS) entry which is preliminary data.</text>
</comment>
<organism evidence="2 3">
    <name type="scientific">Sanguibacter suaedae</name>
    <dbReference type="NCBI Taxonomy" id="2795737"/>
    <lineage>
        <taxon>Bacteria</taxon>
        <taxon>Bacillati</taxon>
        <taxon>Actinomycetota</taxon>
        <taxon>Actinomycetes</taxon>
        <taxon>Micrococcales</taxon>
        <taxon>Sanguibacteraceae</taxon>
        <taxon>Sanguibacter</taxon>
    </lineage>
</organism>
<dbReference type="InterPro" id="IPR045970">
    <property type="entry name" value="DUF5926"/>
</dbReference>
<dbReference type="RefSeq" id="WP_198732136.1">
    <property type="nucleotide sequence ID" value="NZ_JAEINH010000001.1"/>
</dbReference>
<keyword evidence="3" id="KW-1185">Reference proteome</keyword>
<evidence type="ECO:0000313" key="2">
    <source>
        <dbReference type="EMBL" id="MBI9113572.1"/>
    </source>
</evidence>
<gene>
    <name evidence="2" type="ORF">JAV76_00925</name>
</gene>
<feature type="domain" description="DUF5926" evidence="1">
    <location>
        <begin position="13"/>
        <end position="275"/>
    </location>
</feature>
<accession>A0A934I7T2</accession>
<evidence type="ECO:0000313" key="3">
    <source>
        <dbReference type="Proteomes" id="UP000602087"/>
    </source>
</evidence>
<dbReference type="Pfam" id="PF19348">
    <property type="entry name" value="DUF5926"/>
    <property type="match status" value="1"/>
</dbReference>
<dbReference type="AlphaFoldDB" id="A0A934I7T2"/>
<dbReference type="Proteomes" id="UP000602087">
    <property type="component" value="Unassembled WGS sequence"/>
</dbReference>
<reference evidence="2" key="1">
    <citation type="submission" date="2020-12" db="EMBL/GenBank/DDBJ databases">
        <title>Sanguibacter suaedae sp. nov., isolated from Suaeda aralocaspica.</title>
        <authorList>
            <person name="Ma Q."/>
        </authorList>
    </citation>
    <scope>NUCLEOTIDE SEQUENCE</scope>
    <source>
        <strain evidence="2">YZGR15</strain>
    </source>
</reference>